<dbReference type="RefSeq" id="WP_198829278.1">
    <property type="nucleotide sequence ID" value="NZ_CP066308.1"/>
</dbReference>
<sequence>MVIVLEELYGMRSIPFMSAEVKIKPTLLRGGLPLREYIQQTKRSLLPSALPLQSYSLSEELVFFKGIAEQAEISLYFYDPAYTSIQNLYRVRNLLLPDHKLIPIPFDAMKSNKAELLYLMDALADWAGKQDAPLTYEKFLLHTQYFKSRCTPWSLVAEVGPFTHVKRHRRLHKPPAKPLFKQVYTHTDGKLKVHKTGHLLELWQQILAAKTEEKQAWVVRKGITTDLPGSDIIFDLENQTLPVHIPYVQAIFAPIHISNLLDARVPT</sequence>
<accession>A0A7T5JPY0</accession>
<gene>
    <name evidence="1" type="ORF">JD108_07780</name>
    <name evidence="2" type="ORF">KDJ56_07460</name>
</gene>
<dbReference type="KEGG" id="bcop:JD108_07780"/>
<evidence type="ECO:0000313" key="2">
    <source>
        <dbReference type="EMBL" id="QUO42790.1"/>
    </source>
</evidence>
<dbReference type="Proteomes" id="UP000677234">
    <property type="component" value="Chromosome"/>
</dbReference>
<dbReference type="AlphaFoldDB" id="A0A7T5JPY0"/>
<evidence type="ECO:0000313" key="3">
    <source>
        <dbReference type="Proteomes" id="UP000595847"/>
    </source>
</evidence>
<protein>
    <submittedName>
        <fullName evidence="1">Uncharacterized protein</fullName>
    </submittedName>
</protein>
<dbReference type="EMBL" id="CP073708">
    <property type="protein sequence ID" value="QUO42790.1"/>
    <property type="molecule type" value="Genomic_DNA"/>
</dbReference>
<evidence type="ECO:0000313" key="4">
    <source>
        <dbReference type="Proteomes" id="UP000677234"/>
    </source>
</evidence>
<dbReference type="Proteomes" id="UP000595847">
    <property type="component" value="Chromosome"/>
</dbReference>
<name>A0A7T5JPY0_9BACL</name>
<reference evidence="1 3" key="1">
    <citation type="submission" date="2020-12" db="EMBL/GenBank/DDBJ databases">
        <title>strain FJAT-54423T represents a novel species of the genus Brevibacillus.</title>
        <authorList>
            <person name="Tang R."/>
        </authorList>
    </citation>
    <scope>NUCLEOTIDE SEQUENCE [LARGE SCALE GENOMIC DNA]</scope>
    <source>
        <strain evidence="1 3">FJAT-54423</strain>
    </source>
</reference>
<keyword evidence="4" id="KW-1185">Reference proteome</keyword>
<organism evidence="1 3">
    <name type="scientific">Brevibacillus composti</name>
    <dbReference type="NCBI Taxonomy" id="2796470"/>
    <lineage>
        <taxon>Bacteria</taxon>
        <taxon>Bacillati</taxon>
        <taxon>Bacillota</taxon>
        <taxon>Bacilli</taxon>
        <taxon>Bacillales</taxon>
        <taxon>Paenibacillaceae</taxon>
        <taxon>Brevibacillus</taxon>
    </lineage>
</organism>
<evidence type="ECO:0000313" key="1">
    <source>
        <dbReference type="EMBL" id="QQE75764.1"/>
    </source>
</evidence>
<proteinExistence type="predicted"/>
<reference evidence="2" key="2">
    <citation type="submission" date="2021-04" db="EMBL/GenBank/DDBJ databases">
        <title>Brevibacillus composti FJAT-54423, complete genome.</title>
        <authorList>
            <person name="Tang R."/>
        </authorList>
    </citation>
    <scope>NUCLEOTIDE SEQUENCE</scope>
    <source>
        <strain evidence="2">FJAT-54424</strain>
    </source>
</reference>
<dbReference type="EMBL" id="CP066308">
    <property type="protein sequence ID" value="QQE75764.1"/>
    <property type="molecule type" value="Genomic_DNA"/>
</dbReference>